<dbReference type="OrthoDB" id="2213660at2"/>
<proteinExistence type="predicted"/>
<dbReference type="RefSeq" id="WP_074750898.1">
    <property type="nucleotide sequence ID" value="NZ_FOTJ01000004.1"/>
</dbReference>
<evidence type="ECO:0000313" key="2">
    <source>
        <dbReference type="Proteomes" id="UP000181969"/>
    </source>
</evidence>
<accession>A0A1I4GGU5</accession>
<sequence length="473" mass="54282">MNQKEIKAIKKAISEETAFNIGYYAGLPAKLMENEYSFFAAMKEPAVGELLSAAAQKDAIGEFYNIFVTESIQHMNYSEFKEIAPYFFSYQKNEEEILAESIEVTRATYERFQRDATKLFEYEHPSKDLQALLQEVTTKTVSNENQAIAYNPLTEQLAVLENETDVEPFFEEGLITDYRKRASEKAQLADYLVNEVEAGQLQMFFKEAFLNHDLRDEYAGSMDTLEPLATAILEAHPEFEDNLSLIVFDTHGVAENGRQWDVENMLEQDLSIDEIYQIVKAAGYFTASKEEFLNLLYEPWANVGHSELVDYVTHELTNDYIEGLNEILALYDKELVTHTVRGYSQGDVWQLAYMIDKAQNPSLSAEMVKDYLEHEIGAYYRGSLTELAIYDKEGEVIDNYIVDRENFWNEEVAQVQLVTGNNGFIDIEQALKLEMLDHPLSRSELQEFVNSSQSERETFIKSREADENKGIAL</sequence>
<reference evidence="1 2" key="1">
    <citation type="submission" date="2016-10" db="EMBL/GenBank/DDBJ databases">
        <authorList>
            <person name="de Groot N.N."/>
        </authorList>
    </citation>
    <scope>NUCLEOTIDE SEQUENCE [LARGE SCALE GENOMIC DNA]</scope>
    <source>
        <strain evidence="1 2">M79</strain>
    </source>
</reference>
<dbReference type="EMBL" id="FOTJ01000004">
    <property type="protein sequence ID" value="SFL29175.1"/>
    <property type="molecule type" value="Genomic_DNA"/>
</dbReference>
<name>A0A1I4GGU5_9LACT</name>
<gene>
    <name evidence="1" type="ORF">SAMN05216438_10430</name>
</gene>
<protein>
    <submittedName>
        <fullName evidence="1">Uncharacterized protein</fullName>
    </submittedName>
</protein>
<dbReference type="AlphaFoldDB" id="A0A1I4GGU5"/>
<organism evidence="1 2">
    <name type="scientific">Lactococcus garvieae</name>
    <dbReference type="NCBI Taxonomy" id="1363"/>
    <lineage>
        <taxon>Bacteria</taxon>
        <taxon>Bacillati</taxon>
        <taxon>Bacillota</taxon>
        <taxon>Bacilli</taxon>
        <taxon>Lactobacillales</taxon>
        <taxon>Streptococcaceae</taxon>
        <taxon>Lactococcus</taxon>
    </lineage>
</organism>
<evidence type="ECO:0000313" key="1">
    <source>
        <dbReference type="EMBL" id="SFL29175.1"/>
    </source>
</evidence>
<dbReference type="Proteomes" id="UP000181969">
    <property type="component" value="Unassembled WGS sequence"/>
</dbReference>